<dbReference type="SUPFAM" id="SSF103473">
    <property type="entry name" value="MFS general substrate transporter"/>
    <property type="match status" value="1"/>
</dbReference>
<evidence type="ECO:0000256" key="1">
    <source>
        <dbReference type="SAM" id="Phobius"/>
    </source>
</evidence>
<dbReference type="InterPro" id="IPR036259">
    <property type="entry name" value="MFS_trans_sf"/>
</dbReference>
<dbReference type="EMBL" id="HBIJ01004303">
    <property type="protein sequence ID" value="CAE0362308.1"/>
    <property type="molecule type" value="Transcribed_RNA"/>
</dbReference>
<keyword evidence="1" id="KW-0812">Transmembrane</keyword>
<organism evidence="4">
    <name type="scientific">Aureoumbra lagunensis</name>
    <dbReference type="NCBI Taxonomy" id="44058"/>
    <lineage>
        <taxon>Eukaryota</taxon>
        <taxon>Sar</taxon>
        <taxon>Stramenopiles</taxon>
        <taxon>Ochrophyta</taxon>
        <taxon>Pelagophyceae</taxon>
        <taxon>Pelagomonadales</taxon>
        <taxon>Aureoumbra</taxon>
    </lineage>
</organism>
<feature type="transmembrane region" description="Helical" evidence="1">
    <location>
        <begin position="123"/>
        <end position="144"/>
    </location>
</feature>
<name>A0A6S8AVY1_9STRA</name>
<dbReference type="EMBL" id="HBIJ01004301">
    <property type="protein sequence ID" value="CAE0362306.1"/>
    <property type="molecule type" value="Transcribed_RNA"/>
</dbReference>
<keyword evidence="1" id="KW-1133">Transmembrane helix</keyword>
<evidence type="ECO:0008006" key="7">
    <source>
        <dbReference type="Google" id="ProtNLM"/>
    </source>
</evidence>
<evidence type="ECO:0000256" key="2">
    <source>
        <dbReference type="SAM" id="SignalP"/>
    </source>
</evidence>
<feature type="transmembrane region" description="Helical" evidence="1">
    <location>
        <begin position="53"/>
        <end position="75"/>
    </location>
</feature>
<sequence length="191" mass="21021">MAIFLARLLVAVFPPPANATIKNGLITDYLYLLGCILLSGIFAICITRAFSAIYFIICVFFLGFGFGPIFPIAFARLEVRLGKFSTSYGGILIASGGFGEMMIPAALFRAWRSFHRRGGEIGFGLALAAIIFLDALAWLCIIHLTPTNGQQLQGKFLSEIYEPIPIAEIELPLKKLTSDDNRNIKENENLI</sequence>
<evidence type="ECO:0000313" key="3">
    <source>
        <dbReference type="EMBL" id="CAE0362305.1"/>
    </source>
</evidence>
<dbReference type="AlphaFoldDB" id="A0A6S8AVY1"/>
<feature type="signal peptide" evidence="2">
    <location>
        <begin position="1"/>
        <end position="19"/>
    </location>
</feature>
<accession>A0A6S8AVY1</accession>
<feature type="chain" id="PRO_5035676537" description="Major facilitator superfamily (MFS) profile domain-containing protein" evidence="2">
    <location>
        <begin position="20"/>
        <end position="191"/>
    </location>
</feature>
<evidence type="ECO:0000313" key="6">
    <source>
        <dbReference type="EMBL" id="CAE0362309.1"/>
    </source>
</evidence>
<dbReference type="EMBL" id="HBIJ01004304">
    <property type="protein sequence ID" value="CAE0362309.1"/>
    <property type="molecule type" value="Transcribed_RNA"/>
</dbReference>
<reference evidence="4" key="1">
    <citation type="submission" date="2021-01" db="EMBL/GenBank/DDBJ databases">
        <authorList>
            <person name="Corre E."/>
            <person name="Pelletier E."/>
            <person name="Niang G."/>
            <person name="Scheremetjew M."/>
            <person name="Finn R."/>
            <person name="Kale V."/>
            <person name="Holt S."/>
            <person name="Cochrane G."/>
            <person name="Meng A."/>
            <person name="Brown T."/>
            <person name="Cohen L."/>
        </authorList>
    </citation>
    <scope>NUCLEOTIDE SEQUENCE</scope>
    <source>
        <strain evidence="4">CCMP1510</strain>
    </source>
</reference>
<protein>
    <recommendedName>
        <fullName evidence="7">Major facilitator superfamily (MFS) profile domain-containing protein</fullName>
    </recommendedName>
</protein>
<gene>
    <name evidence="3" type="ORF">ALAG00032_LOCUS3046</name>
    <name evidence="4" type="ORF">ALAG00032_LOCUS3047</name>
    <name evidence="5" type="ORF">ALAG00032_LOCUS3049</name>
    <name evidence="6" type="ORF">ALAG00032_LOCUS3050</name>
</gene>
<evidence type="ECO:0000313" key="4">
    <source>
        <dbReference type="EMBL" id="CAE0362306.1"/>
    </source>
</evidence>
<keyword evidence="1" id="KW-0472">Membrane</keyword>
<dbReference type="EMBL" id="HBIJ01004300">
    <property type="protein sequence ID" value="CAE0362305.1"/>
    <property type="molecule type" value="Transcribed_RNA"/>
</dbReference>
<keyword evidence="2" id="KW-0732">Signal</keyword>
<evidence type="ECO:0000313" key="5">
    <source>
        <dbReference type="EMBL" id="CAE0362308.1"/>
    </source>
</evidence>
<proteinExistence type="predicted"/>
<feature type="transmembrane region" description="Helical" evidence="1">
    <location>
        <begin position="87"/>
        <end position="111"/>
    </location>
</feature>
<feature type="transmembrane region" description="Helical" evidence="1">
    <location>
        <begin position="29"/>
        <end position="46"/>
    </location>
</feature>